<proteinExistence type="predicted"/>
<accession>A0A3E3I7H5</accession>
<dbReference type="InterPro" id="IPR050325">
    <property type="entry name" value="Prot/Nucl_acid_deglycase"/>
</dbReference>
<dbReference type="CDD" id="cd03140">
    <property type="entry name" value="GATase1_PfpI_3"/>
    <property type="match status" value="1"/>
</dbReference>
<feature type="domain" description="DJ-1/PfpI" evidence="1">
    <location>
        <begin position="5"/>
        <end position="169"/>
    </location>
</feature>
<dbReference type="EMBL" id="QVLV01000004">
    <property type="protein sequence ID" value="RGE62398.1"/>
    <property type="molecule type" value="Genomic_DNA"/>
</dbReference>
<name>A0A3E3I7H5_9FIRM</name>
<comment type="caution">
    <text evidence="2">The sequence shown here is derived from an EMBL/GenBank/DDBJ whole genome shotgun (WGS) entry which is preliminary data.</text>
</comment>
<dbReference type="RefSeq" id="WP_117544186.1">
    <property type="nucleotide sequence ID" value="NZ_QVLV01000004.1"/>
</dbReference>
<keyword evidence="2" id="KW-0808">Transferase</keyword>
<dbReference type="PANTHER" id="PTHR48094:SF19">
    <property type="entry name" value="DJ-1_PFPI DOMAIN-CONTAINING PROTEIN"/>
    <property type="match status" value="1"/>
</dbReference>
<dbReference type="GeneID" id="97986679"/>
<dbReference type="SUPFAM" id="SSF52317">
    <property type="entry name" value="Class I glutamine amidotransferase-like"/>
    <property type="match status" value="1"/>
</dbReference>
<evidence type="ECO:0000313" key="3">
    <source>
        <dbReference type="Proteomes" id="UP000260812"/>
    </source>
</evidence>
<sequence length="205" mass="22807">MKKCVLFVILEPYADWEAAYLSSALYMLGRGRFEVKTVSLTREPVASIGGFRVLPDYDINSVPSTYEALVLIGGLAWRNEEARRIRPLVEQCRENGKVLGGICDAAAFLGTVGALNDAYHTGNDLNDLKQWAGEAYTGEQRYVMKQAVRDGKIITANGTAPLEFAKEVLFALEAAPEKIITEWYDFHKLGCYNAEMPQDATSWND</sequence>
<keyword evidence="2" id="KW-0315">Glutamine amidotransferase</keyword>
<dbReference type="Gene3D" id="3.40.50.880">
    <property type="match status" value="1"/>
</dbReference>
<dbReference type="GO" id="GO:0016740">
    <property type="term" value="F:transferase activity"/>
    <property type="evidence" value="ECO:0007669"/>
    <property type="project" value="UniProtKB-KW"/>
</dbReference>
<dbReference type="GO" id="GO:0005737">
    <property type="term" value="C:cytoplasm"/>
    <property type="evidence" value="ECO:0007669"/>
    <property type="project" value="TreeGrafter"/>
</dbReference>
<reference evidence="2" key="1">
    <citation type="submission" date="2018-08" db="EMBL/GenBank/DDBJ databases">
        <title>A genome reference for cultivated species of the human gut microbiota.</title>
        <authorList>
            <person name="Zou Y."/>
            <person name="Xue W."/>
            <person name="Luo G."/>
        </authorList>
    </citation>
    <scope>NUCLEOTIDE SEQUENCE [LARGE SCALE GENOMIC DNA]</scope>
    <source>
        <strain evidence="2">TF05-5AC</strain>
    </source>
</reference>
<evidence type="ECO:0000313" key="2">
    <source>
        <dbReference type="EMBL" id="RGE62398.1"/>
    </source>
</evidence>
<dbReference type="InterPro" id="IPR002818">
    <property type="entry name" value="DJ-1/PfpI"/>
</dbReference>
<keyword evidence="3" id="KW-1185">Reference proteome</keyword>
<gene>
    <name evidence="2" type="ORF">DXC51_07245</name>
</gene>
<dbReference type="Pfam" id="PF01965">
    <property type="entry name" value="DJ-1_PfpI"/>
    <property type="match status" value="1"/>
</dbReference>
<dbReference type="Proteomes" id="UP000260812">
    <property type="component" value="Unassembled WGS sequence"/>
</dbReference>
<evidence type="ECO:0000259" key="1">
    <source>
        <dbReference type="Pfam" id="PF01965"/>
    </source>
</evidence>
<dbReference type="InterPro" id="IPR029062">
    <property type="entry name" value="Class_I_gatase-like"/>
</dbReference>
<organism evidence="2 3">
    <name type="scientific">Eisenbergiella massiliensis</name>
    <dbReference type="NCBI Taxonomy" id="1720294"/>
    <lineage>
        <taxon>Bacteria</taxon>
        <taxon>Bacillati</taxon>
        <taxon>Bacillota</taxon>
        <taxon>Clostridia</taxon>
        <taxon>Lachnospirales</taxon>
        <taxon>Lachnospiraceae</taxon>
        <taxon>Eisenbergiella</taxon>
    </lineage>
</organism>
<protein>
    <submittedName>
        <fullName evidence="2">Glutamine amidotransferase</fullName>
    </submittedName>
</protein>
<dbReference type="PANTHER" id="PTHR48094">
    <property type="entry name" value="PROTEIN/NUCLEIC ACID DEGLYCASE DJ-1-RELATED"/>
    <property type="match status" value="1"/>
</dbReference>
<dbReference type="AlphaFoldDB" id="A0A3E3I7H5"/>